<dbReference type="Ensembl" id="ENSNPET00000010699.1">
    <property type="protein sequence ID" value="ENSNPEP00000010429.1"/>
    <property type="gene ID" value="ENSNPEG00000007831.1"/>
</dbReference>
<organism evidence="3 4">
    <name type="scientific">Nothoprocta perdicaria</name>
    <name type="common">Chilean tinamou</name>
    <name type="synonym">Crypturus perdicarius</name>
    <dbReference type="NCBI Taxonomy" id="30464"/>
    <lineage>
        <taxon>Eukaryota</taxon>
        <taxon>Metazoa</taxon>
        <taxon>Chordata</taxon>
        <taxon>Craniata</taxon>
        <taxon>Vertebrata</taxon>
        <taxon>Euteleostomi</taxon>
        <taxon>Archelosauria</taxon>
        <taxon>Archosauria</taxon>
        <taxon>Dinosauria</taxon>
        <taxon>Saurischia</taxon>
        <taxon>Theropoda</taxon>
        <taxon>Coelurosauria</taxon>
        <taxon>Aves</taxon>
        <taxon>Palaeognathae</taxon>
        <taxon>Tinamiformes</taxon>
        <taxon>Tinamidae</taxon>
        <taxon>Nothoprocta</taxon>
    </lineage>
</organism>
<dbReference type="InterPro" id="IPR036047">
    <property type="entry name" value="F-box-like_dom_sf"/>
</dbReference>
<dbReference type="Gene3D" id="1.20.1280.50">
    <property type="match status" value="1"/>
</dbReference>
<protein>
    <recommendedName>
        <fullName evidence="2">F-box domain-containing protein</fullName>
    </recommendedName>
</protein>
<dbReference type="PROSITE" id="PS50181">
    <property type="entry name" value="FBOX"/>
    <property type="match status" value="1"/>
</dbReference>
<keyword evidence="1" id="KW-0732">Signal</keyword>
<dbReference type="SUPFAM" id="SSF81383">
    <property type="entry name" value="F-box domain"/>
    <property type="match status" value="1"/>
</dbReference>
<dbReference type="InterPro" id="IPR001810">
    <property type="entry name" value="F-box_dom"/>
</dbReference>
<proteinExistence type="predicted"/>
<sequence length="61" mass="7261">RATLVLPHHVILRIFQFLPLVDRARASSVCRRWNETFHVPELWRSAVAELFYTWRPCDLVA</sequence>
<dbReference type="SMART" id="SM00256">
    <property type="entry name" value="FBOX"/>
    <property type="match status" value="1"/>
</dbReference>
<feature type="chain" id="PRO_5034429186" description="F-box domain-containing protein" evidence="1">
    <location>
        <begin position="27"/>
        <end position="61"/>
    </location>
</feature>
<dbReference type="FunFam" id="1.20.1280.50:FF:000005">
    <property type="entry name" value="F-box/LRR-repeat protein 3 isoform X1"/>
    <property type="match status" value="1"/>
</dbReference>
<dbReference type="Pfam" id="PF12937">
    <property type="entry name" value="F-box-like"/>
    <property type="match status" value="1"/>
</dbReference>
<evidence type="ECO:0000259" key="2">
    <source>
        <dbReference type="PROSITE" id="PS50181"/>
    </source>
</evidence>
<accession>A0A8C6Z725</accession>
<keyword evidence="4" id="KW-1185">Reference proteome</keyword>
<feature type="domain" description="F-box" evidence="2">
    <location>
        <begin position="1"/>
        <end position="46"/>
    </location>
</feature>
<dbReference type="Proteomes" id="UP000694420">
    <property type="component" value="Unplaced"/>
</dbReference>
<reference evidence="3" key="2">
    <citation type="submission" date="2025-09" db="UniProtKB">
        <authorList>
            <consortium name="Ensembl"/>
        </authorList>
    </citation>
    <scope>IDENTIFICATION</scope>
</reference>
<evidence type="ECO:0000256" key="1">
    <source>
        <dbReference type="SAM" id="SignalP"/>
    </source>
</evidence>
<evidence type="ECO:0000313" key="4">
    <source>
        <dbReference type="Proteomes" id="UP000694420"/>
    </source>
</evidence>
<name>A0A8C6Z725_NOTPE</name>
<dbReference type="AlphaFoldDB" id="A0A8C6Z725"/>
<evidence type="ECO:0000313" key="3">
    <source>
        <dbReference type="Ensembl" id="ENSNPEP00000010429.1"/>
    </source>
</evidence>
<feature type="signal peptide" evidence="1">
    <location>
        <begin position="1"/>
        <end position="26"/>
    </location>
</feature>
<reference evidence="3" key="1">
    <citation type="submission" date="2025-08" db="UniProtKB">
        <authorList>
            <consortium name="Ensembl"/>
        </authorList>
    </citation>
    <scope>IDENTIFICATION</scope>
</reference>